<comment type="similarity">
    <text evidence="1 5">Belongs to the glycosyl hydrolase 1 family.</text>
</comment>
<evidence type="ECO:0000313" key="8">
    <source>
        <dbReference type="Proteomes" id="UP000000845"/>
    </source>
</evidence>
<dbReference type="RefSeq" id="WP_012863482.1">
    <property type="nucleotide sequence ID" value="NC_013517.1"/>
</dbReference>
<dbReference type="EMBL" id="CP001739">
    <property type="protein sequence ID" value="ACZ10907.1"/>
    <property type="molecule type" value="Genomic_DNA"/>
</dbReference>
<keyword evidence="3 6" id="KW-0326">Glycosidase</keyword>
<dbReference type="PANTHER" id="PTHR10353">
    <property type="entry name" value="GLYCOSYL HYDROLASE"/>
    <property type="match status" value="1"/>
</dbReference>
<evidence type="ECO:0000313" key="7">
    <source>
        <dbReference type="EMBL" id="ACZ10907.1"/>
    </source>
</evidence>
<dbReference type="eggNOG" id="COG2723">
    <property type="taxonomic scope" value="Bacteria"/>
</dbReference>
<dbReference type="FunFam" id="3.20.20.80:FF:000004">
    <property type="entry name" value="Beta-glucosidase 6-phospho-beta-glucosidase"/>
    <property type="match status" value="1"/>
</dbReference>
<accession>D1AGF5</accession>
<evidence type="ECO:0000256" key="2">
    <source>
        <dbReference type="ARBA" id="ARBA00022801"/>
    </source>
</evidence>
<keyword evidence="2 6" id="KW-0378">Hydrolase</keyword>
<keyword evidence="8" id="KW-1185">Reference proteome</keyword>
<dbReference type="GO" id="GO:0016052">
    <property type="term" value="P:carbohydrate catabolic process"/>
    <property type="evidence" value="ECO:0007669"/>
    <property type="project" value="TreeGrafter"/>
</dbReference>
<name>D1AGF5_SEBTE</name>
<dbReference type="GO" id="GO:0005829">
    <property type="term" value="C:cytosol"/>
    <property type="evidence" value="ECO:0007669"/>
    <property type="project" value="TreeGrafter"/>
</dbReference>
<reference evidence="8" key="1">
    <citation type="submission" date="2009-09" db="EMBL/GenBank/DDBJ databases">
        <title>The complete chromosome of Sebaldella termitidis ATCC 33386.</title>
        <authorList>
            <consortium name="US DOE Joint Genome Institute (JGI-PGF)"/>
            <person name="Lucas S."/>
            <person name="Copeland A."/>
            <person name="Lapidus A."/>
            <person name="Glavina del Rio T."/>
            <person name="Dalin E."/>
            <person name="Tice H."/>
            <person name="Bruce D."/>
            <person name="Goodwin L."/>
            <person name="Pitluck S."/>
            <person name="Kyrpides N."/>
            <person name="Mavromatis K."/>
            <person name="Ivanova N."/>
            <person name="Mikhailova N."/>
            <person name="Sims D."/>
            <person name="Meincke L."/>
            <person name="Brettin T."/>
            <person name="Detter J.C."/>
            <person name="Han C."/>
            <person name="Larimer F."/>
            <person name="Land M."/>
            <person name="Hauser L."/>
            <person name="Markowitz V."/>
            <person name="Cheng J.F."/>
            <person name="Hugenholtz P."/>
            <person name="Woyke T."/>
            <person name="Wu D."/>
            <person name="Eisen J.A."/>
        </authorList>
    </citation>
    <scope>NUCLEOTIDE SEQUENCE [LARGE SCALE GENOMIC DNA]</scope>
    <source>
        <strain evidence="8">ATCC 33386 / NCTC 11300</strain>
    </source>
</reference>
<dbReference type="GO" id="GO:0008422">
    <property type="term" value="F:beta-glucosidase activity"/>
    <property type="evidence" value="ECO:0007669"/>
    <property type="project" value="TreeGrafter"/>
</dbReference>
<evidence type="ECO:0000256" key="5">
    <source>
        <dbReference type="RuleBase" id="RU003690"/>
    </source>
</evidence>
<evidence type="ECO:0000256" key="4">
    <source>
        <dbReference type="PROSITE-ProRule" id="PRU10055"/>
    </source>
</evidence>
<dbReference type="InterPro" id="IPR033132">
    <property type="entry name" value="GH_1_N_CS"/>
</dbReference>
<evidence type="ECO:0000256" key="3">
    <source>
        <dbReference type="ARBA" id="ARBA00023295"/>
    </source>
</evidence>
<dbReference type="STRING" id="526218.Sterm_4075"/>
<dbReference type="PROSITE" id="PS00572">
    <property type="entry name" value="GLYCOSYL_HYDROL_F1_1"/>
    <property type="match status" value="1"/>
</dbReference>
<dbReference type="PRINTS" id="PR00131">
    <property type="entry name" value="GLHYDRLASE1"/>
</dbReference>
<reference evidence="7 8" key="2">
    <citation type="journal article" date="2010" name="Stand. Genomic Sci.">
        <title>Complete genome sequence of Sebaldella termitidis type strain (NCTC 11300).</title>
        <authorList>
            <person name="Harmon-Smith M."/>
            <person name="Celia L."/>
            <person name="Chertkov O."/>
            <person name="Lapidus A."/>
            <person name="Copeland A."/>
            <person name="Glavina Del Rio T."/>
            <person name="Nolan M."/>
            <person name="Lucas S."/>
            <person name="Tice H."/>
            <person name="Cheng J.F."/>
            <person name="Han C."/>
            <person name="Detter J.C."/>
            <person name="Bruce D."/>
            <person name="Goodwin L."/>
            <person name="Pitluck S."/>
            <person name="Pati A."/>
            <person name="Liolios K."/>
            <person name="Ivanova N."/>
            <person name="Mavromatis K."/>
            <person name="Mikhailova N."/>
            <person name="Chen A."/>
            <person name="Palaniappan K."/>
            <person name="Land M."/>
            <person name="Hauser L."/>
            <person name="Chang Y.J."/>
            <person name="Jeffries C.D."/>
            <person name="Brettin T."/>
            <person name="Goker M."/>
            <person name="Beck B."/>
            <person name="Bristow J."/>
            <person name="Eisen J.A."/>
            <person name="Markowitz V."/>
            <person name="Hugenholtz P."/>
            <person name="Kyrpides N.C."/>
            <person name="Klenk H.P."/>
            <person name="Chen F."/>
        </authorList>
    </citation>
    <scope>NUCLEOTIDE SEQUENCE [LARGE SCALE GENOMIC DNA]</scope>
    <source>
        <strain evidence="8">ATCC 33386 / NCTC 11300</strain>
    </source>
</reference>
<dbReference type="SUPFAM" id="SSF51445">
    <property type="entry name" value="(Trans)glycosidases"/>
    <property type="match status" value="1"/>
</dbReference>
<dbReference type="Pfam" id="PF00232">
    <property type="entry name" value="Glyco_hydro_1"/>
    <property type="match status" value="1"/>
</dbReference>
<organism evidence="7 8">
    <name type="scientific">Sebaldella termitidis (strain ATCC 33386 / NCTC 11300)</name>
    <dbReference type="NCBI Taxonomy" id="526218"/>
    <lineage>
        <taxon>Bacteria</taxon>
        <taxon>Fusobacteriati</taxon>
        <taxon>Fusobacteriota</taxon>
        <taxon>Fusobacteriia</taxon>
        <taxon>Fusobacteriales</taxon>
        <taxon>Leptotrichiaceae</taxon>
        <taxon>Sebaldella</taxon>
    </lineage>
</organism>
<dbReference type="InterPro" id="IPR018120">
    <property type="entry name" value="Glyco_hydro_1_AS"/>
</dbReference>
<protein>
    <submittedName>
        <fullName evidence="7">Glycoside hydrolase family 1</fullName>
    </submittedName>
</protein>
<feature type="active site" description="Nucleophile" evidence="4">
    <location>
        <position position="368"/>
    </location>
</feature>
<dbReference type="PROSITE" id="PS00653">
    <property type="entry name" value="GLYCOSYL_HYDROL_F1_2"/>
    <property type="match status" value="1"/>
</dbReference>
<sequence>MYHKRIEKFPDDFLFGAGTSSFQVEGGIKEGGRGIAVHDLKKPKKGITDFSVASDHYHRFEEDIELMKELGLNSYRFSISWVRILPDGKNINKEGLDFYNRLIQKLTDSGIEPIVTIYHFEYPKALVDKYKGWLSRESIEDYVNFAGILFSNYGDRVKYWLTINEQDHLLKIPERIGFPAEMTGLEYERNAQTANYNMCVAAAKVTELCHKMIPGAKIAPIINPMPAIPASNLPDDLIASMEFNELSAYYMLDLNCRGKYSPVYRKYLEDRDIFPEINDDDMKLMKDNPPDFIAVNYYMNQTIAVSSIKEIALRGKEVFVSEEVGIYKIAKNEYIPQTDWGWNICPEGLKIAIMEIYNRYQLPMLITENGLGAYDKLENGEIHDSYRIDYISRHLSQVKDCISLGFPVFGYYAWSFIDLVSGREGMDKRYGFVYVNRDNDDLKDLSRIKKDSYYWYKKTIAERGQDL</sequence>
<dbReference type="Gene3D" id="3.20.20.80">
    <property type="entry name" value="Glycosidases"/>
    <property type="match status" value="1"/>
</dbReference>
<dbReference type="HOGENOM" id="CLU_001859_0_1_0"/>
<evidence type="ECO:0000256" key="6">
    <source>
        <dbReference type="RuleBase" id="RU004468"/>
    </source>
</evidence>
<dbReference type="CAZy" id="GH1">
    <property type="family name" value="Glycoside Hydrolase Family 1"/>
</dbReference>
<gene>
    <name evidence="7" type="ordered locus">Sterm_4075</name>
</gene>
<evidence type="ECO:0000256" key="1">
    <source>
        <dbReference type="ARBA" id="ARBA00010838"/>
    </source>
</evidence>
<dbReference type="Proteomes" id="UP000000845">
    <property type="component" value="Chromosome"/>
</dbReference>
<dbReference type="AlphaFoldDB" id="D1AGF5"/>
<proteinExistence type="inferred from homology"/>
<dbReference type="InterPro" id="IPR017853">
    <property type="entry name" value="GH"/>
</dbReference>
<dbReference type="PANTHER" id="PTHR10353:SF136">
    <property type="entry name" value="ARYL-PHOSPHO-BETA-D-GLUCOSIDASE BGLC"/>
    <property type="match status" value="1"/>
</dbReference>
<dbReference type="KEGG" id="str:Sterm_4075"/>
<dbReference type="InterPro" id="IPR001360">
    <property type="entry name" value="Glyco_hydro_1"/>
</dbReference>